<accession>A0A964T1I0</accession>
<name>A0A964T1I0_9HYPH</name>
<proteinExistence type="inferred from homology"/>
<dbReference type="GO" id="GO:0031564">
    <property type="term" value="P:transcription antitermination"/>
    <property type="evidence" value="ECO:0007669"/>
    <property type="project" value="UniProtKB-KW"/>
</dbReference>
<keyword evidence="4 6" id="KW-0805">Transcription regulation</keyword>
<keyword evidence="9" id="KW-1185">Reference proteome</keyword>
<comment type="similarity">
    <text evidence="1 6">Belongs to the NusB family.</text>
</comment>
<evidence type="ECO:0000256" key="5">
    <source>
        <dbReference type="ARBA" id="ARBA00023163"/>
    </source>
</evidence>
<comment type="function">
    <text evidence="6">Involved in transcription antitermination. Required for transcription of ribosomal RNA (rRNA) genes. Binds specifically to the boxA antiterminator sequence of the ribosomal RNA (rrn) operons.</text>
</comment>
<dbReference type="PANTHER" id="PTHR11078">
    <property type="entry name" value="N UTILIZATION SUBSTANCE PROTEIN B-RELATED"/>
    <property type="match status" value="1"/>
</dbReference>
<dbReference type="InterPro" id="IPR011605">
    <property type="entry name" value="NusB_fam"/>
</dbReference>
<dbReference type="EMBL" id="SPKJ01000005">
    <property type="protein sequence ID" value="MYZ46706.1"/>
    <property type="molecule type" value="Genomic_DNA"/>
</dbReference>
<dbReference type="InterPro" id="IPR035926">
    <property type="entry name" value="NusB-like_sf"/>
</dbReference>
<dbReference type="NCBIfam" id="TIGR01951">
    <property type="entry name" value="nusB"/>
    <property type="match status" value="1"/>
</dbReference>
<dbReference type="OrthoDB" id="9797817at2"/>
<evidence type="ECO:0000256" key="4">
    <source>
        <dbReference type="ARBA" id="ARBA00023015"/>
    </source>
</evidence>
<evidence type="ECO:0000313" key="8">
    <source>
        <dbReference type="EMBL" id="MYZ46706.1"/>
    </source>
</evidence>
<dbReference type="RefSeq" id="WP_161139047.1">
    <property type="nucleotide sequence ID" value="NZ_SPKJ01000005.1"/>
</dbReference>
<dbReference type="InterPro" id="IPR006027">
    <property type="entry name" value="NusB_RsmB_TIM44"/>
</dbReference>
<protein>
    <recommendedName>
        <fullName evidence="6">Transcription antitermination protein NusB</fullName>
    </recommendedName>
    <alternativeName>
        <fullName evidence="6">Antitermination factor NusB</fullName>
    </alternativeName>
</protein>
<dbReference type="GO" id="GO:0003723">
    <property type="term" value="F:RNA binding"/>
    <property type="evidence" value="ECO:0007669"/>
    <property type="project" value="UniProtKB-UniRule"/>
</dbReference>
<comment type="caution">
    <text evidence="8">The sequence shown here is derived from an EMBL/GenBank/DDBJ whole genome shotgun (WGS) entry which is preliminary data.</text>
</comment>
<evidence type="ECO:0000256" key="1">
    <source>
        <dbReference type="ARBA" id="ARBA00005952"/>
    </source>
</evidence>
<keyword evidence="5 6" id="KW-0804">Transcription</keyword>
<sequence>MTDAHPSGSMRPANQRGAARLAAVQALYQMDVGGTTLPAVVAEFEAHRLGRELEGEELRPADAGFFRGIVGGVVDMQRRIDPIIHGALPPDWPLKRIDFTLRAVLRCGVFELLERRDIPAKVVITEYVDVARAFFAAEEPGLVNAVLDHVARALRPDEFKSAAAR</sequence>
<dbReference type="Proteomes" id="UP000773614">
    <property type="component" value="Unassembled WGS sequence"/>
</dbReference>
<evidence type="ECO:0000259" key="7">
    <source>
        <dbReference type="Pfam" id="PF01029"/>
    </source>
</evidence>
<dbReference type="Pfam" id="PF01029">
    <property type="entry name" value="NusB"/>
    <property type="match status" value="1"/>
</dbReference>
<dbReference type="GO" id="GO:0006353">
    <property type="term" value="P:DNA-templated transcription termination"/>
    <property type="evidence" value="ECO:0007669"/>
    <property type="project" value="UniProtKB-UniRule"/>
</dbReference>
<dbReference type="AlphaFoldDB" id="A0A964T1I0"/>
<dbReference type="PANTHER" id="PTHR11078:SF3">
    <property type="entry name" value="ANTITERMINATION NUSB DOMAIN-CONTAINING PROTEIN"/>
    <property type="match status" value="1"/>
</dbReference>
<organism evidence="8 9">
    <name type="scientific">Propylenella binzhouense</name>
    <dbReference type="NCBI Taxonomy" id="2555902"/>
    <lineage>
        <taxon>Bacteria</taxon>
        <taxon>Pseudomonadati</taxon>
        <taxon>Pseudomonadota</taxon>
        <taxon>Alphaproteobacteria</taxon>
        <taxon>Hyphomicrobiales</taxon>
        <taxon>Propylenellaceae</taxon>
        <taxon>Propylenella</taxon>
    </lineage>
</organism>
<evidence type="ECO:0000256" key="6">
    <source>
        <dbReference type="HAMAP-Rule" id="MF_00073"/>
    </source>
</evidence>
<evidence type="ECO:0000256" key="3">
    <source>
        <dbReference type="ARBA" id="ARBA00022884"/>
    </source>
</evidence>
<keyword evidence="2 6" id="KW-0889">Transcription antitermination</keyword>
<dbReference type="Gene3D" id="1.10.940.10">
    <property type="entry name" value="NusB-like"/>
    <property type="match status" value="1"/>
</dbReference>
<reference evidence="8" key="1">
    <citation type="submission" date="2019-03" db="EMBL/GenBank/DDBJ databases">
        <title>Afifella sp. nov., isolated from activated sludge.</title>
        <authorList>
            <person name="Li Q."/>
            <person name="Liu Y."/>
        </authorList>
    </citation>
    <scope>NUCLEOTIDE SEQUENCE</scope>
    <source>
        <strain evidence="8">L72</strain>
    </source>
</reference>
<gene>
    <name evidence="6 8" type="primary">nusB</name>
    <name evidence="8" type="ORF">E4O86_03100</name>
</gene>
<dbReference type="SUPFAM" id="SSF48013">
    <property type="entry name" value="NusB-like"/>
    <property type="match status" value="1"/>
</dbReference>
<evidence type="ECO:0000313" key="9">
    <source>
        <dbReference type="Proteomes" id="UP000773614"/>
    </source>
</evidence>
<evidence type="ECO:0000256" key="2">
    <source>
        <dbReference type="ARBA" id="ARBA00022814"/>
    </source>
</evidence>
<keyword evidence="3 6" id="KW-0694">RNA-binding</keyword>
<dbReference type="GO" id="GO:0005829">
    <property type="term" value="C:cytosol"/>
    <property type="evidence" value="ECO:0007669"/>
    <property type="project" value="TreeGrafter"/>
</dbReference>
<dbReference type="HAMAP" id="MF_00073">
    <property type="entry name" value="NusB"/>
    <property type="match status" value="1"/>
</dbReference>
<feature type="domain" description="NusB/RsmB/TIM44" evidence="7">
    <location>
        <begin position="19"/>
        <end position="152"/>
    </location>
</feature>